<dbReference type="GO" id="GO:0016042">
    <property type="term" value="P:lipid catabolic process"/>
    <property type="evidence" value="ECO:0007669"/>
    <property type="project" value="UniProtKB-KW"/>
</dbReference>
<evidence type="ECO:0000256" key="4">
    <source>
        <dbReference type="SAM" id="SignalP"/>
    </source>
</evidence>
<feature type="chain" id="PRO_5042986715" evidence="4">
    <location>
        <begin position="20"/>
        <end position="360"/>
    </location>
</feature>
<name>A0AAQ3L6N9_9LILI</name>
<dbReference type="PANTHER" id="PTHR45648">
    <property type="entry name" value="GDSL LIPASE/ACYLHYDROLASE FAMILY PROTEIN (AFU_ORTHOLOGUE AFUA_4G14700)"/>
    <property type="match status" value="1"/>
</dbReference>
<keyword evidence="3" id="KW-0443">Lipid metabolism</keyword>
<keyword evidence="3" id="KW-0442">Lipid degradation</keyword>
<protein>
    <submittedName>
        <fullName evidence="5">GDSL esterase/lipase</fullName>
    </submittedName>
</protein>
<dbReference type="InterPro" id="IPR035669">
    <property type="entry name" value="SGNH_plant_lipase-like"/>
</dbReference>
<dbReference type="Gene3D" id="3.40.50.1110">
    <property type="entry name" value="SGNH hydrolase"/>
    <property type="match status" value="1"/>
</dbReference>
<dbReference type="SUPFAM" id="SSF52266">
    <property type="entry name" value="SGNH hydrolase"/>
    <property type="match status" value="1"/>
</dbReference>
<keyword evidence="6" id="KW-1185">Reference proteome</keyword>
<comment type="similarity">
    <text evidence="1">Belongs to the 'GDSL' lipolytic enzyme family.</text>
</comment>
<dbReference type="Pfam" id="PF00657">
    <property type="entry name" value="Lipase_GDSL"/>
    <property type="match status" value="1"/>
</dbReference>
<keyword evidence="4" id="KW-0732">Signal</keyword>
<dbReference type="EMBL" id="CP136898">
    <property type="protein sequence ID" value="WOL20332.1"/>
    <property type="molecule type" value="Genomic_DNA"/>
</dbReference>
<dbReference type="InterPro" id="IPR001087">
    <property type="entry name" value="GDSL"/>
</dbReference>
<keyword evidence="2" id="KW-0378">Hydrolase</keyword>
<evidence type="ECO:0000256" key="2">
    <source>
        <dbReference type="ARBA" id="ARBA00022801"/>
    </source>
</evidence>
<dbReference type="PANTHER" id="PTHR45648:SF99">
    <property type="entry name" value="OS02G0740400 PROTEIN"/>
    <property type="match status" value="1"/>
</dbReference>
<reference evidence="5 6" key="1">
    <citation type="submission" date="2023-10" db="EMBL/GenBank/DDBJ databases">
        <title>Chromosome-scale genome assembly provides insights into flower coloration mechanisms of Canna indica.</title>
        <authorList>
            <person name="Li C."/>
        </authorList>
    </citation>
    <scope>NUCLEOTIDE SEQUENCE [LARGE SCALE GENOMIC DNA]</scope>
    <source>
        <tissue evidence="5">Flower</tissue>
    </source>
</reference>
<dbReference type="InterPro" id="IPR036514">
    <property type="entry name" value="SGNH_hydro_sf"/>
</dbReference>
<organism evidence="5 6">
    <name type="scientific">Canna indica</name>
    <name type="common">Indian-shot</name>
    <dbReference type="NCBI Taxonomy" id="4628"/>
    <lineage>
        <taxon>Eukaryota</taxon>
        <taxon>Viridiplantae</taxon>
        <taxon>Streptophyta</taxon>
        <taxon>Embryophyta</taxon>
        <taxon>Tracheophyta</taxon>
        <taxon>Spermatophyta</taxon>
        <taxon>Magnoliopsida</taxon>
        <taxon>Liliopsida</taxon>
        <taxon>Zingiberales</taxon>
        <taxon>Cannaceae</taxon>
        <taxon>Canna</taxon>
    </lineage>
</organism>
<dbReference type="InterPro" id="IPR051058">
    <property type="entry name" value="GDSL_Est/Lipase"/>
</dbReference>
<gene>
    <name evidence="5" type="ORF">Cni_G29137</name>
</gene>
<dbReference type="GO" id="GO:0016788">
    <property type="term" value="F:hydrolase activity, acting on ester bonds"/>
    <property type="evidence" value="ECO:0007669"/>
    <property type="project" value="InterPro"/>
</dbReference>
<accession>A0AAQ3L6N9</accession>
<evidence type="ECO:0000256" key="1">
    <source>
        <dbReference type="ARBA" id="ARBA00008668"/>
    </source>
</evidence>
<evidence type="ECO:0000313" key="5">
    <source>
        <dbReference type="EMBL" id="WOL20332.1"/>
    </source>
</evidence>
<dbReference type="Proteomes" id="UP001327560">
    <property type="component" value="Chromosome 9"/>
</dbReference>
<dbReference type="CDD" id="cd01837">
    <property type="entry name" value="SGNH_plant_lipase_like"/>
    <property type="match status" value="1"/>
</dbReference>
<sequence>MRTVGIIFFVIAATALSAAAEPKYKVPAVYVFGDSTADVGNNNYLPGNDAKANFPHYGVDFPHQTPTGRFSNGYNGIDFLSIHMGFKRSPPPYLSIANKTHSLILKGLRGVNFASGGSGILDTTGSTVTMAKQVQDFAALKSIVASRLSLDKANYLLRKSVFLISSGGNDLIGFFSATNSSPTAAQVGEFYNAVAANYSNHLKTLYGLGARKFALIDVPAVGCCPFARSNHPAGACIDGLNDLAKGLNDRISLALSNLTSELPGMKHTIGSSYNVVMKIVADPLIIGYKDVKSACCGGGKLGAESSCSPSTAFCVNRNEFLFWDRIHPTQATSEFAGLAFYSGSLEFASPINLKQLVEDA</sequence>
<proteinExistence type="inferred from homology"/>
<dbReference type="AlphaFoldDB" id="A0AAQ3L6N9"/>
<feature type="signal peptide" evidence="4">
    <location>
        <begin position="1"/>
        <end position="19"/>
    </location>
</feature>
<evidence type="ECO:0000256" key="3">
    <source>
        <dbReference type="ARBA" id="ARBA00022963"/>
    </source>
</evidence>
<evidence type="ECO:0000313" key="6">
    <source>
        <dbReference type="Proteomes" id="UP001327560"/>
    </source>
</evidence>